<proteinExistence type="predicted"/>
<keyword evidence="3 6" id="KW-0472">Membrane</keyword>
<name>A0AAW2AAM9_CULAL</name>
<feature type="region of interest" description="Disordered" evidence="5">
    <location>
        <begin position="260"/>
        <end position="281"/>
    </location>
</feature>
<evidence type="ECO:0000256" key="6">
    <source>
        <dbReference type="SAM" id="Phobius"/>
    </source>
</evidence>
<evidence type="ECO:0000259" key="8">
    <source>
        <dbReference type="PROSITE" id="PS50835"/>
    </source>
</evidence>
<dbReference type="GO" id="GO:0016020">
    <property type="term" value="C:membrane"/>
    <property type="evidence" value="ECO:0007669"/>
    <property type="project" value="UniProtKB-SubCell"/>
</dbReference>
<keyword evidence="6" id="KW-1133">Transmembrane helix</keyword>
<evidence type="ECO:0000256" key="3">
    <source>
        <dbReference type="ARBA" id="ARBA00023136"/>
    </source>
</evidence>
<organism evidence="9 10">
    <name type="scientific">Culter alburnus</name>
    <name type="common">Topmouth culter</name>
    <dbReference type="NCBI Taxonomy" id="194366"/>
    <lineage>
        <taxon>Eukaryota</taxon>
        <taxon>Metazoa</taxon>
        <taxon>Chordata</taxon>
        <taxon>Craniata</taxon>
        <taxon>Vertebrata</taxon>
        <taxon>Euteleostomi</taxon>
        <taxon>Actinopterygii</taxon>
        <taxon>Neopterygii</taxon>
        <taxon>Teleostei</taxon>
        <taxon>Ostariophysi</taxon>
        <taxon>Cypriniformes</taxon>
        <taxon>Xenocyprididae</taxon>
        <taxon>Xenocypridinae</taxon>
        <taxon>Culter</taxon>
    </lineage>
</organism>
<feature type="compositionally biased region" description="Basic and acidic residues" evidence="5">
    <location>
        <begin position="497"/>
        <end position="521"/>
    </location>
</feature>
<dbReference type="EMBL" id="JAWDJR010000009">
    <property type="protein sequence ID" value="KAK9969893.1"/>
    <property type="molecule type" value="Genomic_DNA"/>
</dbReference>
<feature type="compositionally biased region" description="Acidic residues" evidence="5">
    <location>
        <begin position="460"/>
        <end position="470"/>
    </location>
</feature>
<reference evidence="9 10" key="1">
    <citation type="submission" date="2024-05" db="EMBL/GenBank/DDBJ databases">
        <title>A high-quality chromosomal-level genome assembly of Topmouth culter (Culter alburnus).</title>
        <authorList>
            <person name="Zhao H."/>
        </authorList>
    </citation>
    <scope>NUCLEOTIDE SEQUENCE [LARGE SCALE GENOMIC DNA]</scope>
    <source>
        <strain evidence="9">CATC2023</strain>
        <tissue evidence="9">Muscle</tissue>
    </source>
</reference>
<dbReference type="InterPro" id="IPR036179">
    <property type="entry name" value="Ig-like_dom_sf"/>
</dbReference>
<dbReference type="Gene3D" id="2.60.40.10">
    <property type="entry name" value="Immunoglobulins"/>
    <property type="match status" value="2"/>
</dbReference>
<feature type="signal peptide" evidence="7">
    <location>
        <begin position="1"/>
        <end position="22"/>
    </location>
</feature>
<evidence type="ECO:0000256" key="7">
    <source>
        <dbReference type="SAM" id="SignalP"/>
    </source>
</evidence>
<feature type="compositionally biased region" description="Basic and acidic residues" evidence="5">
    <location>
        <begin position="642"/>
        <end position="656"/>
    </location>
</feature>
<dbReference type="AlphaFoldDB" id="A0AAW2AAM9"/>
<feature type="compositionally biased region" description="Polar residues" evidence="5">
    <location>
        <begin position="312"/>
        <end position="331"/>
    </location>
</feature>
<feature type="region of interest" description="Disordered" evidence="5">
    <location>
        <begin position="312"/>
        <end position="794"/>
    </location>
</feature>
<feature type="compositionally biased region" description="Basic and acidic residues" evidence="5">
    <location>
        <begin position="680"/>
        <end position="731"/>
    </location>
</feature>
<dbReference type="SUPFAM" id="SSF48726">
    <property type="entry name" value="Immunoglobulin"/>
    <property type="match status" value="2"/>
</dbReference>
<feature type="compositionally biased region" description="Basic and acidic residues" evidence="5">
    <location>
        <begin position="601"/>
        <end position="612"/>
    </location>
</feature>
<evidence type="ECO:0000256" key="2">
    <source>
        <dbReference type="ARBA" id="ARBA00022729"/>
    </source>
</evidence>
<evidence type="ECO:0000256" key="4">
    <source>
        <dbReference type="ARBA" id="ARBA00023180"/>
    </source>
</evidence>
<evidence type="ECO:0000313" key="10">
    <source>
        <dbReference type="Proteomes" id="UP001479290"/>
    </source>
</evidence>
<dbReference type="PROSITE" id="PS50835">
    <property type="entry name" value="IG_LIKE"/>
    <property type="match status" value="1"/>
</dbReference>
<dbReference type="PANTHER" id="PTHR12080">
    <property type="entry name" value="SIGNALING LYMPHOCYTIC ACTIVATION MOLECULE"/>
    <property type="match status" value="1"/>
</dbReference>
<feature type="chain" id="PRO_5043565079" description="Ig-like domain-containing protein" evidence="7">
    <location>
        <begin position="23"/>
        <end position="794"/>
    </location>
</feature>
<evidence type="ECO:0000256" key="1">
    <source>
        <dbReference type="ARBA" id="ARBA00004370"/>
    </source>
</evidence>
<protein>
    <recommendedName>
        <fullName evidence="8">Ig-like domain-containing protein</fullName>
    </recommendedName>
</protein>
<keyword evidence="2 7" id="KW-0732">Signal</keyword>
<gene>
    <name evidence="9" type="ORF">ABG768_028034</name>
</gene>
<feature type="compositionally biased region" description="Basic and acidic residues" evidence="5">
    <location>
        <begin position="363"/>
        <end position="374"/>
    </location>
</feature>
<feature type="compositionally biased region" description="Polar residues" evidence="5">
    <location>
        <begin position="429"/>
        <end position="446"/>
    </location>
</feature>
<feature type="domain" description="Ig-like" evidence="8">
    <location>
        <begin position="120"/>
        <end position="193"/>
    </location>
</feature>
<evidence type="ECO:0000256" key="5">
    <source>
        <dbReference type="SAM" id="MobiDB-lite"/>
    </source>
</evidence>
<dbReference type="InterPro" id="IPR013783">
    <property type="entry name" value="Ig-like_fold"/>
</dbReference>
<feature type="compositionally biased region" description="Polar residues" evidence="5">
    <location>
        <begin position="475"/>
        <end position="493"/>
    </location>
</feature>
<dbReference type="InterPro" id="IPR007110">
    <property type="entry name" value="Ig-like_dom"/>
</dbReference>
<keyword evidence="10" id="KW-1185">Reference proteome</keyword>
<evidence type="ECO:0000313" key="9">
    <source>
        <dbReference type="EMBL" id="KAK9969893.1"/>
    </source>
</evidence>
<dbReference type="InterPro" id="IPR015631">
    <property type="entry name" value="CD2/SLAM_rcpt"/>
</dbReference>
<dbReference type="Proteomes" id="UP001479290">
    <property type="component" value="Unassembled WGS sequence"/>
</dbReference>
<accession>A0AAW2AAM9</accession>
<comment type="subcellular location">
    <subcellularLocation>
        <location evidence="1">Membrane</location>
    </subcellularLocation>
</comment>
<feature type="compositionally biased region" description="Basic and acidic residues" evidence="5">
    <location>
        <begin position="332"/>
        <end position="350"/>
    </location>
</feature>
<dbReference type="PANTHER" id="PTHR12080:SF134">
    <property type="entry name" value="CD48 ANTIGEN"/>
    <property type="match status" value="1"/>
</dbReference>
<feature type="compositionally biased region" description="Basic and acidic residues" evidence="5">
    <location>
        <begin position="531"/>
        <end position="561"/>
    </location>
</feature>
<feature type="transmembrane region" description="Helical" evidence="6">
    <location>
        <begin position="204"/>
        <end position="230"/>
    </location>
</feature>
<feature type="compositionally biased region" description="Basic and acidic residues" evidence="5">
    <location>
        <begin position="397"/>
        <end position="412"/>
    </location>
</feature>
<keyword evidence="4" id="KW-0325">Glycoprotein</keyword>
<comment type="caution">
    <text evidence="9">The sequence shown here is derived from an EMBL/GenBank/DDBJ whole genome shotgun (WGS) entry which is preliminary data.</text>
</comment>
<keyword evidence="6" id="KW-0812">Transmembrane</keyword>
<feature type="compositionally biased region" description="Basic and acidic residues" evidence="5">
    <location>
        <begin position="768"/>
        <end position="794"/>
    </location>
</feature>
<sequence length="794" mass="89110">MAVTKTLVYIACLCFARDFVFCDDYGEVGNEIILTPRIRGKPEEILWKHNENKVLEYDGSKVDEYGSFKDRVVVDFETGELTIRKLNSQDSGQYQADIVINGKVQSSSHTLTVLDALLEPQVNCELDETSDVKKLLCSVGSQTTISYEWSGPNINVHSGPELAVDKQEENLDSVYTCTVKNRVNSKSTDFTLKDCHTGREESAVLVPVLIVTALLLIGLIALAVFLYIVYRRKKQQQARPSEPKDMDPEYGQDQTLLSNATTESVPGSSDAIATLPSHNRLPFQKEPIADKKWYQDNKPGDLGEAEELLKETNSLQEQSLKQSPQSAVIETNQEKTGKGDEGELKYEKISENAFEAEGNTYSKPDETEKERHEPLQSQEEEEKEKSQILKQESGEPLPEHQNERLEEKKTEDNNEDNPTPGQTEEALNRLNTGSSDVTPPSHSRLSFQEEPVDDKKCDQDNEPEILGETDEGQKTKQLPEQNLKQCPQSVSETNQEDTGKGNEGEVDKKEKNSENADETEKPLQSQEEEEKEKSQILKQESENGETSPEHQNERLEEKKPEDNDEDNPTPGQTEEAIDRPDTETVSAQSDVTERNVVNEAEQVHENKKKSQNDDGEQSLEQQNESPRNQKTEDAANSGNDMRPGDTKERSEEKNNEGIDGPNTVDQPVDGEAPSAPVGYQDKEKERKRSGLDQDEKGKVVTNQEEKGGQEQMPEEKTHDPEISPDMTDKDQSLTLIDNNAKIMQNERETEVQIETQHVGNLTEEDGGDGGHRDKSNDPEQGMKEKNDPPEMSPK</sequence>